<keyword evidence="3" id="KW-1185">Reference proteome</keyword>
<evidence type="ECO:0000313" key="3">
    <source>
        <dbReference type="Proteomes" id="UP000054477"/>
    </source>
</evidence>
<dbReference type="Proteomes" id="UP000054477">
    <property type="component" value="Unassembled WGS sequence"/>
</dbReference>
<protein>
    <submittedName>
        <fullName evidence="2">Uncharacterized protein</fullName>
    </submittedName>
</protein>
<feature type="non-terminal residue" evidence="2">
    <location>
        <position position="1"/>
    </location>
</feature>
<evidence type="ECO:0000256" key="1">
    <source>
        <dbReference type="SAM" id="MobiDB-lite"/>
    </source>
</evidence>
<feature type="region of interest" description="Disordered" evidence="1">
    <location>
        <begin position="21"/>
        <end position="61"/>
    </location>
</feature>
<proteinExistence type="predicted"/>
<dbReference type="HOGENOM" id="CLU_2032108_0_0_1"/>
<reference evidence="3" key="2">
    <citation type="submission" date="2015-01" db="EMBL/GenBank/DDBJ databases">
        <title>Evolutionary Origins and Diversification of the Mycorrhizal Mutualists.</title>
        <authorList>
            <consortium name="DOE Joint Genome Institute"/>
            <consortium name="Mycorrhizal Genomics Consortium"/>
            <person name="Kohler A."/>
            <person name="Kuo A."/>
            <person name="Nagy L.G."/>
            <person name="Floudas D."/>
            <person name="Copeland A."/>
            <person name="Barry K.W."/>
            <person name="Cichocki N."/>
            <person name="Veneault-Fourrey C."/>
            <person name="LaButti K."/>
            <person name="Lindquist E.A."/>
            <person name="Lipzen A."/>
            <person name="Lundell T."/>
            <person name="Morin E."/>
            <person name="Murat C."/>
            <person name="Riley R."/>
            <person name="Ohm R."/>
            <person name="Sun H."/>
            <person name="Tunlid A."/>
            <person name="Henrissat B."/>
            <person name="Grigoriev I.V."/>
            <person name="Hibbett D.S."/>
            <person name="Martin F."/>
        </authorList>
    </citation>
    <scope>NUCLEOTIDE SEQUENCE [LARGE SCALE GENOMIC DNA]</scope>
    <source>
        <strain evidence="3">LaAM-08-1</strain>
    </source>
</reference>
<feature type="non-terminal residue" evidence="2">
    <location>
        <position position="122"/>
    </location>
</feature>
<name>A0A0C9WHI5_9AGAR</name>
<feature type="region of interest" description="Disordered" evidence="1">
    <location>
        <begin position="100"/>
        <end position="122"/>
    </location>
</feature>
<evidence type="ECO:0000313" key="2">
    <source>
        <dbReference type="EMBL" id="KIJ91254.1"/>
    </source>
</evidence>
<gene>
    <name evidence="2" type="ORF">K443DRAFT_686187</name>
</gene>
<dbReference type="AlphaFoldDB" id="A0A0C9WHI5"/>
<dbReference type="EMBL" id="KN839032">
    <property type="protein sequence ID" value="KIJ91254.1"/>
    <property type="molecule type" value="Genomic_DNA"/>
</dbReference>
<feature type="compositionally biased region" description="Low complexity" evidence="1">
    <location>
        <begin position="21"/>
        <end position="34"/>
    </location>
</feature>
<reference evidence="2 3" key="1">
    <citation type="submission" date="2014-04" db="EMBL/GenBank/DDBJ databases">
        <authorList>
            <consortium name="DOE Joint Genome Institute"/>
            <person name="Kuo A."/>
            <person name="Kohler A."/>
            <person name="Nagy L.G."/>
            <person name="Floudas D."/>
            <person name="Copeland A."/>
            <person name="Barry K.W."/>
            <person name="Cichocki N."/>
            <person name="Veneault-Fourrey C."/>
            <person name="LaButti K."/>
            <person name="Lindquist E.A."/>
            <person name="Lipzen A."/>
            <person name="Lundell T."/>
            <person name="Morin E."/>
            <person name="Murat C."/>
            <person name="Sun H."/>
            <person name="Tunlid A."/>
            <person name="Henrissat B."/>
            <person name="Grigoriev I.V."/>
            <person name="Hibbett D.S."/>
            <person name="Martin F."/>
            <person name="Nordberg H.P."/>
            <person name="Cantor M.N."/>
            <person name="Hua S.X."/>
        </authorList>
    </citation>
    <scope>NUCLEOTIDE SEQUENCE [LARGE SCALE GENOMIC DNA]</scope>
    <source>
        <strain evidence="2 3">LaAM-08-1</strain>
    </source>
</reference>
<dbReference type="OrthoDB" id="346907at2759"/>
<organism evidence="2 3">
    <name type="scientific">Laccaria amethystina LaAM-08-1</name>
    <dbReference type="NCBI Taxonomy" id="1095629"/>
    <lineage>
        <taxon>Eukaryota</taxon>
        <taxon>Fungi</taxon>
        <taxon>Dikarya</taxon>
        <taxon>Basidiomycota</taxon>
        <taxon>Agaricomycotina</taxon>
        <taxon>Agaricomycetes</taxon>
        <taxon>Agaricomycetidae</taxon>
        <taxon>Agaricales</taxon>
        <taxon>Agaricineae</taxon>
        <taxon>Hydnangiaceae</taxon>
        <taxon>Laccaria</taxon>
    </lineage>
</organism>
<dbReference type="STRING" id="1095629.A0A0C9WHI5"/>
<sequence>LLAASNALNKALSLASEKLFGHSSSGHSRASPSRDQSSVQWSPRRPQIITLDREGERDPLEDDLLSSLEEPAQKTDVLTHWADEIYEYIKAVPQSWLPSTRSYQVHQTRGRGREAQDGGNTV</sequence>
<accession>A0A0C9WHI5</accession>